<sequence>MTAKPVVVYGASGYTGRLICEYLREYNVPFVAAGRDAARIEQSMQENVAGIETADYEVAEACLAAGTHYLDTTGEQDWMMTPARWPPGSASTAMPSPITRTSRAGTVGPPTTSRPPPSPR</sequence>
<keyword evidence="3" id="KW-1185">Reference proteome</keyword>
<dbReference type="Gene3D" id="3.40.50.720">
    <property type="entry name" value="NAD(P)-binding Rossmann-like Domain"/>
    <property type="match status" value="2"/>
</dbReference>
<dbReference type="PANTHER" id="PTHR43781:SF1">
    <property type="entry name" value="SACCHAROPINE DEHYDROGENASE"/>
    <property type="match status" value="1"/>
</dbReference>
<dbReference type="SUPFAM" id="SSF51735">
    <property type="entry name" value="NAD(P)-binding Rossmann-fold domains"/>
    <property type="match status" value="1"/>
</dbReference>
<reference evidence="2" key="1">
    <citation type="submission" date="2021-01" db="EMBL/GenBank/DDBJ databases">
        <title>Whole genome shotgun sequence of Actinoplanes ferrugineus NBRC 15555.</title>
        <authorList>
            <person name="Komaki H."/>
            <person name="Tamura T."/>
        </authorList>
    </citation>
    <scope>NUCLEOTIDE SEQUENCE</scope>
    <source>
        <strain evidence="2">NBRC 15555</strain>
    </source>
</reference>
<feature type="region of interest" description="Disordered" evidence="1">
    <location>
        <begin position="79"/>
        <end position="120"/>
    </location>
</feature>
<evidence type="ECO:0000256" key="1">
    <source>
        <dbReference type="SAM" id="MobiDB-lite"/>
    </source>
</evidence>
<gene>
    <name evidence="2" type="ORF">Afe05nite_64930</name>
</gene>
<proteinExistence type="predicted"/>
<evidence type="ECO:0000313" key="3">
    <source>
        <dbReference type="Proteomes" id="UP000598174"/>
    </source>
</evidence>
<dbReference type="AlphaFoldDB" id="A0A919J7W8"/>
<evidence type="ECO:0000313" key="2">
    <source>
        <dbReference type="EMBL" id="GIE14653.1"/>
    </source>
</evidence>
<dbReference type="Proteomes" id="UP000598174">
    <property type="component" value="Unassembled WGS sequence"/>
</dbReference>
<dbReference type="RefSeq" id="WP_203821055.1">
    <property type="nucleotide sequence ID" value="NZ_BAAABP010000017.1"/>
</dbReference>
<comment type="caution">
    <text evidence="2">The sequence shown here is derived from an EMBL/GenBank/DDBJ whole genome shotgun (WGS) entry which is preliminary data.</text>
</comment>
<dbReference type="EMBL" id="BOMM01000057">
    <property type="protein sequence ID" value="GIE14653.1"/>
    <property type="molecule type" value="Genomic_DNA"/>
</dbReference>
<accession>A0A919J7W8</accession>
<protein>
    <submittedName>
        <fullName evidence="2">Uncharacterized protein</fullName>
    </submittedName>
</protein>
<dbReference type="InterPro" id="IPR036291">
    <property type="entry name" value="NAD(P)-bd_dom_sf"/>
</dbReference>
<organism evidence="2 3">
    <name type="scientific">Paractinoplanes ferrugineus</name>
    <dbReference type="NCBI Taxonomy" id="113564"/>
    <lineage>
        <taxon>Bacteria</taxon>
        <taxon>Bacillati</taxon>
        <taxon>Actinomycetota</taxon>
        <taxon>Actinomycetes</taxon>
        <taxon>Micromonosporales</taxon>
        <taxon>Micromonosporaceae</taxon>
        <taxon>Paractinoplanes</taxon>
    </lineage>
</organism>
<name>A0A919J7W8_9ACTN</name>
<feature type="compositionally biased region" description="Polar residues" evidence="1">
    <location>
        <begin position="89"/>
        <end position="104"/>
    </location>
</feature>
<dbReference type="PANTHER" id="PTHR43781">
    <property type="entry name" value="SACCHAROPINE DEHYDROGENASE"/>
    <property type="match status" value="1"/>
</dbReference>